<keyword evidence="8" id="KW-0805">Transcription regulation</keyword>
<dbReference type="InterPro" id="IPR038102">
    <property type="entry name" value="EYA_dom_sf"/>
</dbReference>
<dbReference type="PANTHER" id="PTHR10190:SF16">
    <property type="entry name" value="DEVELOPMENTAL PROTEIN EYES ABSENT"/>
    <property type="match status" value="1"/>
</dbReference>
<accession>A0A3S5B8N5</accession>
<dbReference type="OrthoDB" id="167668at2759"/>
<dbReference type="Gene3D" id="3.40.50.12350">
    <property type="match status" value="1"/>
</dbReference>
<evidence type="ECO:0000256" key="5">
    <source>
        <dbReference type="ARBA" id="ARBA00051722"/>
    </source>
</evidence>
<keyword evidence="3 7" id="KW-0460">Magnesium</keyword>
<gene>
    <name evidence="9" type="ORF">PXEA_LOCUS33078</name>
</gene>
<dbReference type="GO" id="GO:0046872">
    <property type="term" value="F:metal ion binding"/>
    <property type="evidence" value="ECO:0007669"/>
    <property type="project" value="UniProtKB-KW"/>
</dbReference>
<dbReference type="AlphaFoldDB" id="A0A3S5B8N5"/>
<evidence type="ECO:0000256" key="7">
    <source>
        <dbReference type="PIRSR" id="PIRSR628472-2"/>
    </source>
</evidence>
<evidence type="ECO:0000256" key="6">
    <source>
        <dbReference type="PIRSR" id="PIRSR628472-1"/>
    </source>
</evidence>
<keyword evidence="7 8" id="KW-0479">Metal-binding</keyword>
<dbReference type="GO" id="GO:0045739">
    <property type="term" value="P:positive regulation of DNA repair"/>
    <property type="evidence" value="ECO:0007669"/>
    <property type="project" value="TreeGrafter"/>
</dbReference>
<keyword evidence="8" id="KW-0804">Transcription</keyword>
<feature type="active site" description="Nucleophile" evidence="6">
    <location>
        <position position="155"/>
    </location>
</feature>
<dbReference type="PANTHER" id="PTHR10190">
    <property type="entry name" value="EYES ABSENT"/>
    <property type="match status" value="1"/>
</dbReference>
<dbReference type="GO" id="GO:0005634">
    <property type="term" value="C:nucleus"/>
    <property type="evidence" value="ECO:0007669"/>
    <property type="project" value="TreeGrafter"/>
</dbReference>
<comment type="caution">
    <text evidence="9">The sequence shown here is derived from an EMBL/GenBank/DDBJ whole genome shotgun (WGS) entry which is preliminary data.</text>
</comment>
<keyword evidence="4 8" id="KW-0904">Protein phosphatase</keyword>
<evidence type="ECO:0000313" key="10">
    <source>
        <dbReference type="Proteomes" id="UP000784294"/>
    </source>
</evidence>
<evidence type="ECO:0000256" key="4">
    <source>
        <dbReference type="ARBA" id="ARBA00022912"/>
    </source>
</evidence>
<keyword evidence="2 8" id="KW-0378">Hydrolase</keyword>
<comment type="similarity">
    <text evidence="1 8">Belongs to the HAD-like hydrolase superfamily. EYA family.</text>
</comment>
<sequence>MWFASISEPIVARKDQTYNIFPTGQRSSPQPPGLNHHDDPCFRVASSPFSQPPAGLNSERAGLQIRGRAASTCEGLLHPVPGHVNFMLSGVDQSQIVTLPTSPLPLVGTRDGRIAEATEITPSGLEPCSSIGQQQQTLPVQAGSDQRVTRVFVWDLDETIIIFNSLLTGQYAQRFGKVNSKAIY</sequence>
<dbReference type="EMBL" id="CAAALY010262025">
    <property type="protein sequence ID" value="VEL39638.1"/>
    <property type="molecule type" value="Genomic_DNA"/>
</dbReference>
<dbReference type="GO" id="GO:0004725">
    <property type="term" value="F:protein tyrosine phosphatase activity"/>
    <property type="evidence" value="ECO:0007669"/>
    <property type="project" value="UniProtKB-EC"/>
</dbReference>
<comment type="catalytic activity">
    <reaction evidence="5 8">
        <text>O-phospho-L-tyrosyl-[protein] + H2O = L-tyrosyl-[protein] + phosphate</text>
        <dbReference type="Rhea" id="RHEA:10684"/>
        <dbReference type="Rhea" id="RHEA-COMP:10136"/>
        <dbReference type="Rhea" id="RHEA-COMP:20101"/>
        <dbReference type="ChEBI" id="CHEBI:15377"/>
        <dbReference type="ChEBI" id="CHEBI:43474"/>
        <dbReference type="ChEBI" id="CHEBI:46858"/>
        <dbReference type="ChEBI" id="CHEBI:61978"/>
        <dbReference type="EC" id="3.1.3.48"/>
    </reaction>
</comment>
<evidence type="ECO:0000313" key="9">
    <source>
        <dbReference type="EMBL" id="VEL39638.1"/>
    </source>
</evidence>
<reference evidence="9" key="1">
    <citation type="submission" date="2018-11" db="EMBL/GenBank/DDBJ databases">
        <authorList>
            <consortium name="Pathogen Informatics"/>
        </authorList>
    </citation>
    <scope>NUCLEOTIDE SEQUENCE</scope>
</reference>
<evidence type="ECO:0000256" key="1">
    <source>
        <dbReference type="ARBA" id="ARBA00010501"/>
    </source>
</evidence>
<name>A0A3S5B8N5_9PLAT</name>
<dbReference type="GO" id="GO:2001240">
    <property type="term" value="P:negative regulation of extrinsic apoptotic signaling pathway in absence of ligand"/>
    <property type="evidence" value="ECO:0007669"/>
    <property type="project" value="TreeGrafter"/>
</dbReference>
<evidence type="ECO:0000256" key="2">
    <source>
        <dbReference type="ARBA" id="ARBA00022801"/>
    </source>
</evidence>
<feature type="active site" description="Proton donor" evidence="6">
    <location>
        <position position="157"/>
    </location>
</feature>
<proteinExistence type="inferred from homology"/>
<dbReference type="EC" id="3.1.3.48" evidence="8"/>
<keyword evidence="10" id="KW-1185">Reference proteome</keyword>
<evidence type="ECO:0000256" key="3">
    <source>
        <dbReference type="ARBA" id="ARBA00022842"/>
    </source>
</evidence>
<feature type="binding site" evidence="7">
    <location>
        <position position="157"/>
    </location>
    <ligand>
        <name>Mg(2+)</name>
        <dbReference type="ChEBI" id="CHEBI:18420"/>
    </ligand>
</feature>
<dbReference type="GO" id="GO:0030154">
    <property type="term" value="P:cell differentiation"/>
    <property type="evidence" value="ECO:0007669"/>
    <property type="project" value="TreeGrafter"/>
</dbReference>
<organism evidence="9 10">
    <name type="scientific">Protopolystoma xenopodis</name>
    <dbReference type="NCBI Taxonomy" id="117903"/>
    <lineage>
        <taxon>Eukaryota</taxon>
        <taxon>Metazoa</taxon>
        <taxon>Spiralia</taxon>
        <taxon>Lophotrochozoa</taxon>
        <taxon>Platyhelminthes</taxon>
        <taxon>Monogenea</taxon>
        <taxon>Polyopisthocotylea</taxon>
        <taxon>Polystomatidea</taxon>
        <taxon>Polystomatidae</taxon>
        <taxon>Protopolystoma</taxon>
    </lineage>
</organism>
<dbReference type="InterPro" id="IPR028472">
    <property type="entry name" value="EYA"/>
</dbReference>
<feature type="binding site" evidence="7">
    <location>
        <position position="155"/>
    </location>
    <ligand>
        <name>Mg(2+)</name>
        <dbReference type="ChEBI" id="CHEBI:18420"/>
    </ligand>
</feature>
<evidence type="ECO:0000256" key="8">
    <source>
        <dbReference type="RuleBase" id="RU362036"/>
    </source>
</evidence>
<dbReference type="Proteomes" id="UP000784294">
    <property type="component" value="Unassembled WGS sequence"/>
</dbReference>
<protein>
    <recommendedName>
        <fullName evidence="8">Eyes absent homolog</fullName>
        <ecNumber evidence="8">3.1.3.48</ecNumber>
    </recommendedName>
</protein>
<comment type="cofactor">
    <cofactor evidence="7 8">
        <name>Mg(2+)</name>
        <dbReference type="ChEBI" id="CHEBI:18420"/>
    </cofactor>
    <text evidence="7 8">Binds 1 Mg(2+) ion per subunit.</text>
</comment>